<dbReference type="AlphaFoldDB" id="A0A387B258"/>
<evidence type="ECO:0000259" key="4">
    <source>
        <dbReference type="PROSITE" id="PS51756"/>
    </source>
</evidence>
<feature type="transmembrane region" description="Helical" evidence="3">
    <location>
        <begin position="208"/>
        <end position="229"/>
    </location>
</feature>
<evidence type="ECO:0000256" key="2">
    <source>
        <dbReference type="SAM" id="Coils"/>
    </source>
</evidence>
<keyword evidence="3" id="KW-1133">Transmembrane helix</keyword>
<keyword evidence="3" id="KW-0812">Transmembrane</keyword>
<keyword evidence="3" id="KW-0472">Membrane</keyword>
<evidence type="ECO:0000256" key="3">
    <source>
        <dbReference type="SAM" id="Phobius"/>
    </source>
</evidence>
<organism evidence="5 6">
    <name type="scientific">Streptococcus gwangjuensis</name>
    <dbReference type="NCBI Taxonomy" id="1433513"/>
    <lineage>
        <taxon>Bacteria</taxon>
        <taxon>Bacillati</taxon>
        <taxon>Bacillota</taxon>
        <taxon>Bacilli</taxon>
        <taxon>Lactobacillales</taxon>
        <taxon>Streptococcaceae</taxon>
        <taxon>Streptococcus</taxon>
        <taxon>Streptococcus mitis group</taxon>
    </lineage>
</organism>
<sequence length="736" mass="81533">MRNYLVEVHGTLLQTLVNLMNDYSTNLLLYKDGYYQIDSSNHAKLPGQVFTTLHSDLKSSRDNLKSEIELLNTTKDKISDLVSYSGSSHTSTVMNYNFLMNQVKNLDNSIIQYESNHASQDLVAFKELLSATKALIAEHAGKTRTVGTYQSGDFAKLQSVQRFAMAYQQATKQMESRVERVQAAQERDKARFEALAAEDRAKNGWKDLAIGVVTVAFSILAIVGSMGFATPLVVGAGLTAGLGSFAYGASNAAEGIHNIQLGNAGDIHTKSYNLIRDTLFMGNDKLYHDVGNVFVTASAIMIPIGQTQSVVKGLTQFAIGEAGAYTAGQVAYHGTKLLGGSEEDAQTANFIGNIVGGYAASSAASKFSLNEVKVEVEAPKFNREQILKNLKESKLARESSNFDQYLAKEKLQLGLNKSPLVSRELPKLKGVHDVEAPKYNREQILKNLKESKLARESSNFDQYLAKEKLQRNLNKSPLVSQELPRVKGTANPSPSQSTTRAIIDQKLKEYGVSWDEFNRLRNTHVTKMTQSEYDMMIDIRNTIPYPNDSTVMQKIMPIEDEVWLFDRKKATAGGYVAKRSDVKNITNIREAVEGLRLDYEGSPFVETMIDANGNRVAVRDQNGNLKLKTDAYLRLEYTTDETGYIKIPYGDMDGNLIDAKGNVLMNSDTGKPYKAIDPASGNGFIKSDSDEFLVPEYRHSNRSRLKEGSKLYLNVGGEEVLVGRVNKYGIMEYVEG</sequence>
<accession>A0A387B258</accession>
<dbReference type="EMBL" id="CP032621">
    <property type="protein sequence ID" value="AYF95359.1"/>
    <property type="molecule type" value="Genomic_DNA"/>
</dbReference>
<proteinExistence type="inferred from homology"/>
<comment type="similarity">
    <text evidence="1">In the N-terminal section; belongs to the LXG family.</text>
</comment>
<evidence type="ECO:0000256" key="1">
    <source>
        <dbReference type="ARBA" id="ARBA00034117"/>
    </source>
</evidence>
<keyword evidence="2" id="KW-0175">Coiled coil</keyword>
<protein>
    <recommendedName>
        <fullName evidence="4">LXG domain-containing protein</fullName>
    </recommendedName>
</protein>
<dbReference type="KEGG" id="sgw:D7D53_02200"/>
<name>A0A387B258_9STRE</name>
<dbReference type="PROSITE" id="PS51756">
    <property type="entry name" value="LXG"/>
    <property type="match status" value="1"/>
</dbReference>
<feature type="domain" description="LXG" evidence="4">
    <location>
        <begin position="1"/>
        <end position="180"/>
    </location>
</feature>
<keyword evidence="6" id="KW-1185">Reference proteome</keyword>
<evidence type="ECO:0000313" key="5">
    <source>
        <dbReference type="EMBL" id="AYF95359.1"/>
    </source>
</evidence>
<dbReference type="InterPro" id="IPR006829">
    <property type="entry name" value="LXG_dom"/>
</dbReference>
<gene>
    <name evidence="5" type="ORF">D7D53_02200</name>
</gene>
<feature type="coiled-coil region" evidence="2">
    <location>
        <begin position="61"/>
        <end position="116"/>
    </location>
</feature>
<evidence type="ECO:0000313" key="6">
    <source>
        <dbReference type="Proteomes" id="UP000275328"/>
    </source>
</evidence>
<reference evidence="5 6" key="1">
    <citation type="submission" date="2018-09" db="EMBL/GenBank/DDBJ databases">
        <title>Complete genome sequence of Streptococcus sp. KCOM 1679 (=ChDC B345).</title>
        <authorList>
            <person name="Kook J.-K."/>
            <person name="Park S.-N."/>
            <person name="Lim Y.K."/>
        </authorList>
    </citation>
    <scope>NUCLEOTIDE SEQUENCE [LARGE SCALE GENOMIC DNA]</scope>
    <source>
        <strain evidence="5 6">ChDC B345</strain>
    </source>
</reference>
<dbReference type="Proteomes" id="UP000275328">
    <property type="component" value="Chromosome"/>
</dbReference>